<dbReference type="PROSITE" id="PS00105">
    <property type="entry name" value="AA_TRANSFER_CLASS_1"/>
    <property type="match status" value="1"/>
</dbReference>
<dbReference type="InterPro" id="IPR004838">
    <property type="entry name" value="NHTrfase_class1_PyrdxlP-BS"/>
</dbReference>
<evidence type="ECO:0000256" key="7">
    <source>
        <dbReference type="ARBA" id="ARBA00023239"/>
    </source>
</evidence>
<comment type="function">
    <text evidence="2">Decarboxylates L-threonine-O-3-phosphate to yield (R)-1-amino-2-propanol O-2-phosphate, the precursor for the linkage between the nucleotide loop and the corrin ring in cobalamin.</text>
</comment>
<keyword evidence="12" id="KW-1185">Reference proteome</keyword>
<proteinExistence type="predicted"/>
<dbReference type="InterPro" id="IPR004839">
    <property type="entry name" value="Aminotransferase_I/II_large"/>
</dbReference>
<dbReference type="GO" id="GO:0009236">
    <property type="term" value="P:cobalamin biosynthetic process"/>
    <property type="evidence" value="ECO:0007669"/>
    <property type="project" value="UniProtKB-UniPathway"/>
</dbReference>
<evidence type="ECO:0000256" key="6">
    <source>
        <dbReference type="ARBA" id="ARBA00022898"/>
    </source>
</evidence>
<evidence type="ECO:0000256" key="3">
    <source>
        <dbReference type="ARBA" id="ARBA00004953"/>
    </source>
</evidence>
<evidence type="ECO:0000256" key="9">
    <source>
        <dbReference type="ARBA" id="ARBA00048531"/>
    </source>
</evidence>
<dbReference type="EC" id="4.1.1.81" evidence="4"/>
<accession>A0A841GHA3</accession>
<evidence type="ECO:0000256" key="4">
    <source>
        <dbReference type="ARBA" id="ARBA00012285"/>
    </source>
</evidence>
<comment type="caution">
    <text evidence="11">The sequence shown here is derived from an EMBL/GenBank/DDBJ whole genome shotgun (WGS) entry which is preliminary data.</text>
</comment>
<reference evidence="11 12" key="1">
    <citation type="submission" date="2020-08" db="EMBL/GenBank/DDBJ databases">
        <title>Genomic Encyclopedia of Type Strains, Phase IV (KMG-IV): sequencing the most valuable type-strain genomes for metagenomic binning, comparative biology and taxonomic classification.</title>
        <authorList>
            <person name="Goeker M."/>
        </authorList>
    </citation>
    <scope>NUCLEOTIDE SEQUENCE [LARGE SCALE GENOMIC DNA]</scope>
    <source>
        <strain evidence="11 12">DSM 22975</strain>
    </source>
</reference>
<dbReference type="InterPro" id="IPR015421">
    <property type="entry name" value="PyrdxlP-dep_Trfase_major"/>
</dbReference>
<evidence type="ECO:0000256" key="2">
    <source>
        <dbReference type="ARBA" id="ARBA00003444"/>
    </source>
</evidence>
<comment type="catalytic activity">
    <reaction evidence="9">
        <text>O-phospho-L-threonine + H(+) = (R)-1-aminopropan-2-yl phosphate + CO2</text>
        <dbReference type="Rhea" id="RHEA:11492"/>
        <dbReference type="ChEBI" id="CHEBI:15378"/>
        <dbReference type="ChEBI" id="CHEBI:16526"/>
        <dbReference type="ChEBI" id="CHEBI:58563"/>
        <dbReference type="ChEBI" id="CHEBI:58675"/>
        <dbReference type="EC" id="4.1.1.81"/>
    </reaction>
</comment>
<name>A0A841GHA3_9GAMM</name>
<keyword evidence="7 11" id="KW-0456">Lyase</keyword>
<dbReference type="InterPro" id="IPR015422">
    <property type="entry name" value="PyrdxlP-dep_Trfase_small"/>
</dbReference>
<comment type="cofactor">
    <cofactor evidence="1">
        <name>pyridoxal 5'-phosphate</name>
        <dbReference type="ChEBI" id="CHEBI:597326"/>
    </cofactor>
</comment>
<dbReference type="UniPathway" id="UPA00148"/>
<dbReference type="PANTHER" id="PTHR42885">
    <property type="entry name" value="HISTIDINOL-PHOSPHATE AMINOTRANSFERASE-RELATED"/>
    <property type="match status" value="1"/>
</dbReference>
<dbReference type="Gene3D" id="3.90.1150.10">
    <property type="entry name" value="Aspartate Aminotransferase, domain 1"/>
    <property type="match status" value="1"/>
</dbReference>
<protein>
    <recommendedName>
        <fullName evidence="4">threonine-phosphate decarboxylase</fullName>
        <ecNumber evidence="4">4.1.1.81</ecNumber>
    </recommendedName>
    <alternativeName>
        <fullName evidence="8">L-threonine-O-3-phosphate decarboxylase</fullName>
    </alternativeName>
</protein>
<gene>
    <name evidence="11" type="ORF">HNR75_000503</name>
</gene>
<dbReference type="GO" id="GO:0048472">
    <property type="term" value="F:threonine-phosphate decarboxylase activity"/>
    <property type="evidence" value="ECO:0007669"/>
    <property type="project" value="UniProtKB-EC"/>
</dbReference>
<keyword evidence="6" id="KW-0663">Pyridoxal phosphate</keyword>
<dbReference type="InterPro" id="IPR005860">
    <property type="entry name" value="CobD"/>
</dbReference>
<evidence type="ECO:0000256" key="5">
    <source>
        <dbReference type="ARBA" id="ARBA00022573"/>
    </source>
</evidence>
<dbReference type="InterPro" id="IPR015424">
    <property type="entry name" value="PyrdxlP-dep_Trfase"/>
</dbReference>
<dbReference type="GO" id="GO:0030170">
    <property type="term" value="F:pyridoxal phosphate binding"/>
    <property type="evidence" value="ECO:0007669"/>
    <property type="project" value="InterPro"/>
</dbReference>
<dbReference type="RefSeq" id="WP_188025450.1">
    <property type="nucleotide sequence ID" value="NZ_JACHGR010000002.1"/>
</dbReference>
<comment type="pathway">
    <text evidence="3">Cofactor biosynthesis; adenosylcobalamin biosynthesis.</text>
</comment>
<sequence>MAKSGQHGGNVLQMAERYGLAPDSILDFSANINPLGMPASLKQAIVDNLTLAEHYPDIDYQRLHAALARHIGCSPRAVLAGNGATELIFALTHYLRPKKAMLPVPGFAEYRRALERESCDIVNYTLHEADDYQPTAALLDALTPDLDCLFLCTPNNPTGQQPPQALLLQILDRCRELQITLIVDESFIDFLPGQTGLTASLNDYPNLFILRSLTKFFAIPGLRLGYLLSSDMQAIDTMRDQREPWTINAFAALAGETVLDDRGYIQQTHHWLQAEQEYLYQALSQFSELKVWRPAANYIFIRNQQTELNLQDELLRHHLLIRHCANYPGLSDQHYRVAIKSHENNQQLVAALKQVFGHG</sequence>
<evidence type="ECO:0000256" key="8">
    <source>
        <dbReference type="ARBA" id="ARBA00029996"/>
    </source>
</evidence>
<evidence type="ECO:0000256" key="1">
    <source>
        <dbReference type="ARBA" id="ARBA00001933"/>
    </source>
</evidence>
<evidence type="ECO:0000313" key="12">
    <source>
        <dbReference type="Proteomes" id="UP000585721"/>
    </source>
</evidence>
<feature type="domain" description="Aminotransferase class I/classII large" evidence="10">
    <location>
        <begin position="25"/>
        <end position="352"/>
    </location>
</feature>
<organism evidence="11 12">
    <name type="scientific">Tolumonas osonensis</name>
    <dbReference type="NCBI Taxonomy" id="675874"/>
    <lineage>
        <taxon>Bacteria</taxon>
        <taxon>Pseudomonadati</taxon>
        <taxon>Pseudomonadota</taxon>
        <taxon>Gammaproteobacteria</taxon>
        <taxon>Aeromonadales</taxon>
        <taxon>Aeromonadaceae</taxon>
        <taxon>Tolumonas</taxon>
    </lineage>
</organism>
<keyword evidence="5" id="KW-0169">Cobalamin biosynthesis</keyword>
<dbReference type="Pfam" id="PF00155">
    <property type="entry name" value="Aminotran_1_2"/>
    <property type="match status" value="1"/>
</dbReference>
<dbReference type="Proteomes" id="UP000585721">
    <property type="component" value="Unassembled WGS sequence"/>
</dbReference>
<dbReference type="NCBIfam" id="TIGR01140">
    <property type="entry name" value="L_thr_O3P_dcar"/>
    <property type="match status" value="1"/>
</dbReference>
<dbReference type="EMBL" id="JACHGR010000002">
    <property type="protein sequence ID" value="MBB6054631.1"/>
    <property type="molecule type" value="Genomic_DNA"/>
</dbReference>
<evidence type="ECO:0000313" key="11">
    <source>
        <dbReference type="EMBL" id="MBB6054631.1"/>
    </source>
</evidence>
<dbReference type="PANTHER" id="PTHR42885:SF1">
    <property type="entry name" value="THREONINE-PHOSPHATE DECARBOXYLASE"/>
    <property type="match status" value="1"/>
</dbReference>
<dbReference type="SUPFAM" id="SSF53383">
    <property type="entry name" value="PLP-dependent transferases"/>
    <property type="match status" value="1"/>
</dbReference>
<dbReference type="CDD" id="cd00609">
    <property type="entry name" value="AAT_like"/>
    <property type="match status" value="1"/>
</dbReference>
<dbReference type="Gene3D" id="3.40.640.10">
    <property type="entry name" value="Type I PLP-dependent aspartate aminotransferase-like (Major domain)"/>
    <property type="match status" value="1"/>
</dbReference>
<dbReference type="AlphaFoldDB" id="A0A841GHA3"/>
<evidence type="ECO:0000259" key="10">
    <source>
        <dbReference type="Pfam" id="PF00155"/>
    </source>
</evidence>